<dbReference type="Pfam" id="PF00356">
    <property type="entry name" value="LacI"/>
    <property type="match status" value="1"/>
</dbReference>
<keyword evidence="3" id="KW-0804">Transcription</keyword>
<dbReference type="PANTHER" id="PTHR30146">
    <property type="entry name" value="LACI-RELATED TRANSCRIPTIONAL REPRESSOR"/>
    <property type="match status" value="1"/>
</dbReference>
<evidence type="ECO:0000259" key="4">
    <source>
        <dbReference type="PROSITE" id="PS50932"/>
    </source>
</evidence>
<feature type="domain" description="HTH lacI-type" evidence="4">
    <location>
        <begin position="8"/>
        <end position="62"/>
    </location>
</feature>
<keyword evidence="2 5" id="KW-0238">DNA-binding</keyword>
<reference evidence="5" key="1">
    <citation type="submission" date="2020-08" db="EMBL/GenBank/DDBJ databases">
        <title>Sulfitobacter aestuariivivens sp. nov., isolated from a tidal flat.</title>
        <authorList>
            <person name="Park S."/>
            <person name="Yoon J.-H."/>
        </authorList>
    </citation>
    <scope>NUCLEOTIDE SEQUENCE</scope>
    <source>
        <strain evidence="5">TSTF-M16</strain>
    </source>
</reference>
<dbReference type="CDD" id="cd06273">
    <property type="entry name" value="PBP1_LacI-like"/>
    <property type="match status" value="1"/>
</dbReference>
<dbReference type="EMBL" id="JACTAG010000001">
    <property type="protein sequence ID" value="MBD3662350.1"/>
    <property type="molecule type" value="Genomic_DNA"/>
</dbReference>
<keyword evidence="1" id="KW-0805">Transcription regulation</keyword>
<dbReference type="InterPro" id="IPR000843">
    <property type="entry name" value="HTH_LacI"/>
</dbReference>
<evidence type="ECO:0000256" key="3">
    <source>
        <dbReference type="ARBA" id="ARBA00023163"/>
    </source>
</evidence>
<dbReference type="CDD" id="cd01392">
    <property type="entry name" value="HTH_LacI"/>
    <property type="match status" value="1"/>
</dbReference>
<evidence type="ECO:0000256" key="1">
    <source>
        <dbReference type="ARBA" id="ARBA00023015"/>
    </source>
</evidence>
<dbReference type="AlphaFoldDB" id="A0A927HEM0"/>
<comment type="caution">
    <text evidence="5">The sequence shown here is derived from an EMBL/GenBank/DDBJ whole genome shotgun (WGS) entry which is preliminary data.</text>
</comment>
<evidence type="ECO:0000313" key="5">
    <source>
        <dbReference type="EMBL" id="MBD3662350.1"/>
    </source>
</evidence>
<keyword evidence="6" id="KW-1185">Reference proteome</keyword>
<dbReference type="RefSeq" id="WP_191073396.1">
    <property type="nucleotide sequence ID" value="NZ_JACTAG010000001.1"/>
</dbReference>
<accession>A0A927HEM0</accession>
<evidence type="ECO:0000313" key="6">
    <source>
        <dbReference type="Proteomes" id="UP000635142"/>
    </source>
</evidence>
<dbReference type="Proteomes" id="UP000635142">
    <property type="component" value="Unassembled WGS sequence"/>
</dbReference>
<dbReference type="Pfam" id="PF13377">
    <property type="entry name" value="Peripla_BP_3"/>
    <property type="match status" value="1"/>
</dbReference>
<dbReference type="InterPro" id="IPR046335">
    <property type="entry name" value="LacI/GalR-like_sensor"/>
</dbReference>
<gene>
    <name evidence="5" type="ORF">H9Q16_00285</name>
</gene>
<dbReference type="Gene3D" id="3.40.50.2300">
    <property type="match status" value="2"/>
</dbReference>
<name>A0A927HEM0_9RHOB</name>
<dbReference type="GO" id="GO:0000976">
    <property type="term" value="F:transcription cis-regulatory region binding"/>
    <property type="evidence" value="ECO:0007669"/>
    <property type="project" value="TreeGrafter"/>
</dbReference>
<evidence type="ECO:0000256" key="2">
    <source>
        <dbReference type="ARBA" id="ARBA00023125"/>
    </source>
</evidence>
<dbReference type="SMART" id="SM00354">
    <property type="entry name" value="HTH_LACI"/>
    <property type="match status" value="1"/>
</dbReference>
<dbReference type="InterPro" id="IPR010982">
    <property type="entry name" value="Lambda_DNA-bd_dom_sf"/>
</dbReference>
<dbReference type="PANTHER" id="PTHR30146:SF138">
    <property type="entry name" value="TRANSCRIPTIONAL REGULATORY PROTEIN"/>
    <property type="match status" value="1"/>
</dbReference>
<dbReference type="SUPFAM" id="SSF47413">
    <property type="entry name" value="lambda repressor-like DNA-binding domains"/>
    <property type="match status" value="1"/>
</dbReference>
<organism evidence="5 6">
    <name type="scientific">Sulfitobacter aestuariivivens</name>
    <dbReference type="NCBI Taxonomy" id="2766981"/>
    <lineage>
        <taxon>Bacteria</taxon>
        <taxon>Pseudomonadati</taxon>
        <taxon>Pseudomonadota</taxon>
        <taxon>Alphaproteobacteria</taxon>
        <taxon>Rhodobacterales</taxon>
        <taxon>Roseobacteraceae</taxon>
        <taxon>Sulfitobacter</taxon>
    </lineage>
</organism>
<proteinExistence type="predicted"/>
<dbReference type="PROSITE" id="PS50932">
    <property type="entry name" value="HTH_LACI_2"/>
    <property type="match status" value="1"/>
</dbReference>
<dbReference type="Gene3D" id="1.10.260.40">
    <property type="entry name" value="lambda repressor-like DNA-binding domains"/>
    <property type="match status" value="1"/>
</dbReference>
<protein>
    <submittedName>
        <fullName evidence="5">LacI family DNA-binding transcriptional regulator</fullName>
    </submittedName>
</protein>
<sequence length="341" mass="36841">MSDTTHIPTLDDVARVAGVSTATVSRCLNEQQKVSAKTLERVMKTINDLGYTPNFNARAMAAKRTHTIGAIIPTMENAIFARGLQAFQETLHASGYNLLVSSSAYQPDLEAEQIRALVARGADGLLLIGYERGQDIYDYLQRRGVPTVLAWTSHPDGGHASVGFDNCAAMRMLADRVLAMGHRRIAVISGIVEGNDRAEGRLRGIRESLVAHGQDPDALPVIQTAYEIENGAAAFETLMAQDPRPTVVMCGNDVLAAGAISRAKHLGLAVPEDVSITGFDDIELASILHPTLTTVHVPHRDMGCIAAQELIDMVEKRSMGATRKLEVSLAMRESLRPVVEP</sequence>
<dbReference type="GO" id="GO:0003700">
    <property type="term" value="F:DNA-binding transcription factor activity"/>
    <property type="evidence" value="ECO:0007669"/>
    <property type="project" value="TreeGrafter"/>
</dbReference>
<dbReference type="SUPFAM" id="SSF53822">
    <property type="entry name" value="Periplasmic binding protein-like I"/>
    <property type="match status" value="1"/>
</dbReference>
<dbReference type="PRINTS" id="PR00036">
    <property type="entry name" value="HTHLACI"/>
</dbReference>
<dbReference type="InterPro" id="IPR028082">
    <property type="entry name" value="Peripla_BP_I"/>
</dbReference>